<feature type="non-terminal residue" evidence="1">
    <location>
        <position position="1"/>
    </location>
</feature>
<organism evidence="1 2">
    <name type="scientific">Aspergillus ellipticus CBS 707.79</name>
    <dbReference type="NCBI Taxonomy" id="1448320"/>
    <lineage>
        <taxon>Eukaryota</taxon>
        <taxon>Fungi</taxon>
        <taxon>Dikarya</taxon>
        <taxon>Ascomycota</taxon>
        <taxon>Pezizomycotina</taxon>
        <taxon>Eurotiomycetes</taxon>
        <taxon>Eurotiomycetidae</taxon>
        <taxon>Eurotiales</taxon>
        <taxon>Aspergillaceae</taxon>
        <taxon>Aspergillus</taxon>
        <taxon>Aspergillus subgen. Circumdati</taxon>
    </lineage>
</organism>
<protein>
    <submittedName>
        <fullName evidence="1">Uncharacterized protein</fullName>
    </submittedName>
</protein>
<dbReference type="EMBL" id="KZ825997">
    <property type="protein sequence ID" value="PYH90097.1"/>
    <property type="molecule type" value="Genomic_DNA"/>
</dbReference>
<gene>
    <name evidence="1" type="ORF">BO71DRAFT_308881</name>
</gene>
<sequence length="97" mass="10881">IPQGWTNDPFFIDDFFKPDSVGSDLAEAHGLDNPQILLVTAPPCGETGFLFSSGKHFIWGDMLGDYIYEVTKPRGLGEILRVMDEVGERGLRVRRVR</sequence>
<dbReference type="Proteomes" id="UP000247810">
    <property type="component" value="Unassembled WGS sequence"/>
</dbReference>
<keyword evidence="2" id="KW-1185">Reference proteome</keyword>
<evidence type="ECO:0000313" key="1">
    <source>
        <dbReference type="EMBL" id="PYH90097.1"/>
    </source>
</evidence>
<accession>A0A319D6D6</accession>
<reference evidence="1 2" key="1">
    <citation type="submission" date="2018-02" db="EMBL/GenBank/DDBJ databases">
        <title>The genomes of Aspergillus section Nigri reveals drivers in fungal speciation.</title>
        <authorList>
            <consortium name="DOE Joint Genome Institute"/>
            <person name="Vesth T.C."/>
            <person name="Nybo J."/>
            <person name="Theobald S."/>
            <person name="Brandl J."/>
            <person name="Frisvad J.C."/>
            <person name="Nielsen K.F."/>
            <person name="Lyhne E.K."/>
            <person name="Kogle M.E."/>
            <person name="Kuo A."/>
            <person name="Riley R."/>
            <person name="Clum A."/>
            <person name="Nolan M."/>
            <person name="Lipzen A."/>
            <person name="Salamov A."/>
            <person name="Henrissat B."/>
            <person name="Wiebenga A."/>
            <person name="De vries R.P."/>
            <person name="Grigoriev I.V."/>
            <person name="Mortensen U.H."/>
            <person name="Andersen M.R."/>
            <person name="Baker S.E."/>
        </authorList>
    </citation>
    <scope>NUCLEOTIDE SEQUENCE [LARGE SCALE GENOMIC DNA]</scope>
    <source>
        <strain evidence="1 2">CBS 707.79</strain>
    </source>
</reference>
<dbReference type="OrthoDB" id="4486068at2759"/>
<name>A0A319D6D6_9EURO</name>
<dbReference type="VEuPathDB" id="FungiDB:BO71DRAFT_308881"/>
<proteinExistence type="predicted"/>
<evidence type="ECO:0000313" key="2">
    <source>
        <dbReference type="Proteomes" id="UP000247810"/>
    </source>
</evidence>
<dbReference type="AlphaFoldDB" id="A0A319D6D6"/>
<feature type="non-terminal residue" evidence="1">
    <location>
        <position position="97"/>
    </location>
</feature>